<feature type="signal peptide" evidence="1">
    <location>
        <begin position="1"/>
        <end position="19"/>
    </location>
</feature>
<dbReference type="AlphaFoldDB" id="A0AA36GBI1"/>
<keyword evidence="3" id="KW-1185">Reference proteome</keyword>
<reference evidence="2" key="1">
    <citation type="submission" date="2023-06" db="EMBL/GenBank/DDBJ databases">
        <authorList>
            <person name="Delattre M."/>
        </authorList>
    </citation>
    <scope>NUCLEOTIDE SEQUENCE</scope>
    <source>
        <strain evidence="2">AF72</strain>
    </source>
</reference>
<accession>A0AA36GBI1</accession>
<dbReference type="EMBL" id="CATQJA010002664">
    <property type="protein sequence ID" value="CAJ0582527.1"/>
    <property type="molecule type" value="Genomic_DNA"/>
</dbReference>
<proteinExistence type="predicted"/>
<evidence type="ECO:0000256" key="1">
    <source>
        <dbReference type="SAM" id="SignalP"/>
    </source>
</evidence>
<protein>
    <submittedName>
        <fullName evidence="2">Uncharacterized protein</fullName>
    </submittedName>
</protein>
<feature type="chain" id="PRO_5041392006" evidence="1">
    <location>
        <begin position="20"/>
        <end position="103"/>
    </location>
</feature>
<comment type="caution">
    <text evidence="2">The sequence shown here is derived from an EMBL/GenBank/DDBJ whole genome shotgun (WGS) entry which is preliminary data.</text>
</comment>
<feature type="non-terminal residue" evidence="2">
    <location>
        <position position="1"/>
    </location>
</feature>
<evidence type="ECO:0000313" key="2">
    <source>
        <dbReference type="EMBL" id="CAJ0582527.1"/>
    </source>
</evidence>
<name>A0AA36GBI1_9BILA</name>
<sequence>MQAGFLSALILALIAVVACVPLAKKSDEINAFASALNGAGRLRYGKRSGYMSMFNDPDTDINDDGFVQPAFSIGEYGPFKRSPNTQSLVETLNGAERLRFGRK</sequence>
<gene>
    <name evidence="2" type="ORF">MSPICULIGERA_LOCUS20657</name>
</gene>
<keyword evidence="1" id="KW-0732">Signal</keyword>
<dbReference type="Proteomes" id="UP001177023">
    <property type="component" value="Unassembled WGS sequence"/>
</dbReference>
<organism evidence="2 3">
    <name type="scientific">Mesorhabditis spiculigera</name>
    <dbReference type="NCBI Taxonomy" id="96644"/>
    <lineage>
        <taxon>Eukaryota</taxon>
        <taxon>Metazoa</taxon>
        <taxon>Ecdysozoa</taxon>
        <taxon>Nematoda</taxon>
        <taxon>Chromadorea</taxon>
        <taxon>Rhabditida</taxon>
        <taxon>Rhabditina</taxon>
        <taxon>Rhabditomorpha</taxon>
        <taxon>Rhabditoidea</taxon>
        <taxon>Rhabditidae</taxon>
        <taxon>Mesorhabditinae</taxon>
        <taxon>Mesorhabditis</taxon>
    </lineage>
</organism>
<evidence type="ECO:0000313" key="3">
    <source>
        <dbReference type="Proteomes" id="UP001177023"/>
    </source>
</evidence>